<evidence type="ECO:0000313" key="1">
    <source>
        <dbReference type="EMBL" id="KWF20834.1"/>
    </source>
</evidence>
<dbReference type="EMBL" id="LPJR01000076">
    <property type="protein sequence ID" value="KWF20834.1"/>
    <property type="molecule type" value="Genomic_DNA"/>
</dbReference>
<name>A0A132E899_9BURK</name>
<evidence type="ECO:0000313" key="2">
    <source>
        <dbReference type="Proteomes" id="UP000062912"/>
    </source>
</evidence>
<sequence length="107" mass="11830">MVQHSAGHDIDNRGLFVRRRRAAEHRLDGFAHAGGNQADQIDTWQIDGQMLGHPVLELQHKALAEKRRPFMGHAQAAHFASVDHNVGQTEIVPNVICLQAYIPIAPG</sequence>
<comment type="caution">
    <text evidence="1">The sequence shown here is derived from an EMBL/GenBank/DDBJ whole genome shotgun (WGS) entry which is preliminary data.</text>
</comment>
<dbReference type="Proteomes" id="UP000062912">
    <property type="component" value="Unassembled WGS sequence"/>
</dbReference>
<protein>
    <submittedName>
        <fullName evidence="1">Uncharacterized protein</fullName>
    </submittedName>
</protein>
<accession>A0A132E899</accession>
<dbReference type="AlphaFoldDB" id="A0A132E899"/>
<gene>
    <name evidence="1" type="ORF">WT56_29690</name>
</gene>
<reference evidence="1 2" key="1">
    <citation type="submission" date="2015-11" db="EMBL/GenBank/DDBJ databases">
        <title>Expanding the genomic diversity of Burkholderia species for the development of highly accurate diagnostics.</title>
        <authorList>
            <person name="Sahl J."/>
            <person name="Keim P."/>
            <person name="Wagner D."/>
        </authorList>
    </citation>
    <scope>NUCLEOTIDE SEQUENCE [LARGE SCALE GENOMIC DNA]</scope>
    <source>
        <strain evidence="1 2">MSMB368WGS</strain>
    </source>
</reference>
<proteinExistence type="predicted"/>
<organism evidence="1 2">
    <name type="scientific">Burkholderia pseudomultivorans</name>
    <dbReference type="NCBI Taxonomy" id="1207504"/>
    <lineage>
        <taxon>Bacteria</taxon>
        <taxon>Pseudomonadati</taxon>
        <taxon>Pseudomonadota</taxon>
        <taxon>Betaproteobacteria</taxon>
        <taxon>Burkholderiales</taxon>
        <taxon>Burkholderiaceae</taxon>
        <taxon>Burkholderia</taxon>
        <taxon>Burkholderia cepacia complex</taxon>
    </lineage>
</organism>